<organism evidence="2 3">
    <name type="scientific">Pseudoduganella lurida</name>
    <dbReference type="NCBI Taxonomy" id="1036180"/>
    <lineage>
        <taxon>Bacteria</taxon>
        <taxon>Pseudomonadati</taxon>
        <taxon>Pseudomonadota</taxon>
        <taxon>Betaproteobacteria</taxon>
        <taxon>Burkholderiales</taxon>
        <taxon>Oxalobacteraceae</taxon>
        <taxon>Telluria group</taxon>
        <taxon>Pseudoduganella</taxon>
    </lineage>
</organism>
<dbReference type="AlphaFoldDB" id="A0A562R8G5"/>
<proteinExistence type="predicted"/>
<evidence type="ECO:0000313" key="2">
    <source>
        <dbReference type="EMBL" id="TWI65368.1"/>
    </source>
</evidence>
<keyword evidence="3" id="KW-1185">Reference proteome</keyword>
<dbReference type="OrthoDB" id="5683663at2"/>
<reference evidence="2 3" key="1">
    <citation type="journal article" date="2015" name="Stand. Genomic Sci.">
        <title>Genomic Encyclopedia of Bacterial and Archaeal Type Strains, Phase III: the genomes of soil and plant-associated and newly described type strains.</title>
        <authorList>
            <person name="Whitman W.B."/>
            <person name="Woyke T."/>
            <person name="Klenk H.P."/>
            <person name="Zhou Y."/>
            <person name="Lilburn T.G."/>
            <person name="Beck B.J."/>
            <person name="De Vos P."/>
            <person name="Vandamme P."/>
            <person name="Eisen J.A."/>
            <person name="Garrity G."/>
            <person name="Hugenholtz P."/>
            <person name="Kyrpides N.C."/>
        </authorList>
    </citation>
    <scope>NUCLEOTIDE SEQUENCE [LARGE SCALE GENOMIC DNA]</scope>
    <source>
        <strain evidence="2 3">CGMCC 1.10822</strain>
    </source>
</reference>
<dbReference type="PANTHER" id="PTHR30373:SF8">
    <property type="entry name" value="BLL7265 PROTEIN"/>
    <property type="match status" value="1"/>
</dbReference>
<comment type="caution">
    <text evidence="2">The sequence shown here is derived from an EMBL/GenBank/DDBJ whole genome shotgun (WGS) entry which is preliminary data.</text>
</comment>
<evidence type="ECO:0000259" key="1">
    <source>
        <dbReference type="Pfam" id="PF04536"/>
    </source>
</evidence>
<sequence>MTDFSTRARRAWRHLSTGAGTGKRCFPQATLEAIAAAIAEGETRHRAEVRLIVEPALPFGAAWGGVGNRDRARALFAHYGIWDTEENCGVLIYVNLADHAVDIVADRNVGRLITEGEWQAVCATMTAAYKRGDFREGSVAALRQLADLLQRHFPADGARPNQLSNEAIIL</sequence>
<feature type="domain" description="TPM" evidence="1">
    <location>
        <begin position="27"/>
        <end position="147"/>
    </location>
</feature>
<evidence type="ECO:0000313" key="3">
    <source>
        <dbReference type="Proteomes" id="UP000318431"/>
    </source>
</evidence>
<accession>A0A562R8G5</accession>
<dbReference type="Pfam" id="PF04536">
    <property type="entry name" value="TPM_phosphatase"/>
    <property type="match status" value="1"/>
</dbReference>
<dbReference type="RefSeq" id="WP_145649666.1">
    <property type="nucleotide sequence ID" value="NZ_VLLB01000004.1"/>
</dbReference>
<dbReference type="Gene3D" id="3.10.310.50">
    <property type="match status" value="1"/>
</dbReference>
<gene>
    <name evidence="2" type="ORF">IP91_02776</name>
</gene>
<dbReference type="PANTHER" id="PTHR30373">
    <property type="entry name" value="UPF0603 PROTEIN YGCG"/>
    <property type="match status" value="1"/>
</dbReference>
<dbReference type="InterPro" id="IPR007621">
    <property type="entry name" value="TPM_dom"/>
</dbReference>
<dbReference type="Proteomes" id="UP000318431">
    <property type="component" value="Unassembled WGS sequence"/>
</dbReference>
<name>A0A562R8G5_9BURK</name>
<dbReference type="EMBL" id="VLLB01000004">
    <property type="protein sequence ID" value="TWI65368.1"/>
    <property type="molecule type" value="Genomic_DNA"/>
</dbReference>
<protein>
    <submittedName>
        <fullName evidence="2">TLP18.3/Psb32/MOLO-1 phosphatase superfamily protein</fullName>
    </submittedName>
</protein>